<proteinExistence type="inferred from homology"/>
<dbReference type="PROSITE" id="PS00108">
    <property type="entry name" value="PROTEIN_KINASE_ST"/>
    <property type="match status" value="1"/>
</dbReference>
<keyword evidence="9" id="KW-0418">Kinase</keyword>
<dbReference type="Proteomes" id="UP000187209">
    <property type="component" value="Unassembled WGS sequence"/>
</dbReference>
<dbReference type="SUPFAM" id="SSF56112">
    <property type="entry name" value="Protein kinase-like (PK-like)"/>
    <property type="match status" value="1"/>
</dbReference>
<dbReference type="Pfam" id="PF13499">
    <property type="entry name" value="EF-hand_7"/>
    <property type="match status" value="2"/>
</dbReference>
<comment type="caution">
    <text evidence="17">The sequence shown here is derived from an EMBL/GenBank/DDBJ whole genome shotgun (WGS) entry which is preliminary data.</text>
</comment>
<keyword evidence="4" id="KW-0723">Serine/threonine-protein kinase</keyword>
<comment type="similarity">
    <text evidence="12">Belongs to the protein kinase superfamily. Ser/Thr protein kinase family. CDPK subfamily.</text>
</comment>
<protein>
    <recommendedName>
        <fullName evidence="3">non-specific serine/threonine protein kinase</fullName>
        <ecNumber evidence="3">2.7.11.1</ecNumber>
    </recommendedName>
</protein>
<evidence type="ECO:0000256" key="12">
    <source>
        <dbReference type="ARBA" id="ARBA00024334"/>
    </source>
</evidence>
<keyword evidence="8" id="KW-0547">Nucleotide-binding</keyword>
<dbReference type="PROSITE" id="PS50222">
    <property type="entry name" value="EF_HAND_2"/>
    <property type="match status" value="4"/>
</dbReference>
<evidence type="ECO:0000256" key="1">
    <source>
        <dbReference type="ARBA" id="ARBA00001946"/>
    </source>
</evidence>
<dbReference type="EC" id="2.7.11.1" evidence="3"/>
<dbReference type="EMBL" id="MPUH01000225">
    <property type="protein sequence ID" value="OMJ85801.1"/>
    <property type="molecule type" value="Genomic_DNA"/>
</dbReference>
<dbReference type="InterPro" id="IPR008271">
    <property type="entry name" value="Ser/Thr_kinase_AS"/>
</dbReference>
<dbReference type="FunFam" id="3.30.200.20:FF:000315">
    <property type="entry name" value="Calcium-dependent protein kinase 3"/>
    <property type="match status" value="1"/>
</dbReference>
<name>A0A1R2C9Z0_9CILI</name>
<keyword evidence="7" id="KW-0677">Repeat</keyword>
<sequence length="495" mass="56485">MGNCCRPSRESKIGLTSTQDYITPSGNIAGTFAINPANFIQISTLPITKDYEIGETLASGSFGEVYIGTHLSTGIKRAIKVIYIAEPDKNDMEKLCEEVSVLKVLDHPNIIRIFEVFNNKNKLYIVTELCTGGELFERIQKSRRFGENQAAKYMLDIVSAIMHCHNQNIVHRDLKPENILFENSNPDAKLKLVNFGTSKFIKPEKRLSQNIGTCYYMAPEILTSTYSKEIDVWSLGVILYIMLSGHMPFPGSNDNEIYAKIKGAPLNFMHQSWLRVSEEAKILLRKMLDKNPNTRCTINQVFNDNWLQTRGLSKVIDKEIEADSLQRLSCFSTHSKLQTAIYVFIVSQLLDNSHFDKLREVFMCADKDGDGFLSKNEIEKATEDFNFKIDTQEIMKQCDTDKNGLINYSEFLTATVNKNKAYCRKNLENAFKRFDKNGDGQIDKEELRESLGKSAYESIVNRMVDEADTNKDGKINFDEFVEHMNKYSKEISEIV</sequence>
<keyword evidence="5" id="KW-0808">Transferase</keyword>
<dbReference type="PROSITE" id="PS00018">
    <property type="entry name" value="EF_HAND_1"/>
    <property type="match status" value="4"/>
</dbReference>
<dbReference type="GO" id="GO:0005509">
    <property type="term" value="F:calcium ion binding"/>
    <property type="evidence" value="ECO:0007669"/>
    <property type="project" value="InterPro"/>
</dbReference>
<evidence type="ECO:0000256" key="2">
    <source>
        <dbReference type="ARBA" id="ARBA00011245"/>
    </source>
</evidence>
<evidence type="ECO:0000256" key="13">
    <source>
        <dbReference type="ARBA" id="ARBA00047899"/>
    </source>
</evidence>
<keyword evidence="10" id="KW-0106">Calcium</keyword>
<dbReference type="SMART" id="SM00054">
    <property type="entry name" value="EFh"/>
    <property type="match status" value="4"/>
</dbReference>
<dbReference type="Pfam" id="PF00069">
    <property type="entry name" value="Pkinase"/>
    <property type="match status" value="1"/>
</dbReference>
<evidence type="ECO:0000256" key="11">
    <source>
        <dbReference type="ARBA" id="ARBA00022840"/>
    </source>
</evidence>
<dbReference type="InterPro" id="IPR000719">
    <property type="entry name" value="Prot_kinase_dom"/>
</dbReference>
<keyword evidence="11" id="KW-0067">ATP-binding</keyword>
<evidence type="ECO:0000256" key="10">
    <source>
        <dbReference type="ARBA" id="ARBA00022837"/>
    </source>
</evidence>
<evidence type="ECO:0000259" key="16">
    <source>
        <dbReference type="PROSITE" id="PS50222"/>
    </source>
</evidence>
<keyword evidence="18" id="KW-1185">Reference proteome</keyword>
<dbReference type="Gene3D" id="3.30.200.20">
    <property type="entry name" value="Phosphorylase Kinase, domain 1"/>
    <property type="match status" value="1"/>
</dbReference>
<feature type="domain" description="Protein kinase" evidence="15">
    <location>
        <begin position="51"/>
        <end position="307"/>
    </location>
</feature>
<dbReference type="Gene3D" id="1.10.238.10">
    <property type="entry name" value="EF-hand"/>
    <property type="match status" value="2"/>
</dbReference>
<evidence type="ECO:0000256" key="8">
    <source>
        <dbReference type="ARBA" id="ARBA00022741"/>
    </source>
</evidence>
<evidence type="ECO:0000256" key="14">
    <source>
        <dbReference type="ARBA" id="ARBA00048679"/>
    </source>
</evidence>
<dbReference type="GO" id="GO:0005524">
    <property type="term" value="F:ATP binding"/>
    <property type="evidence" value="ECO:0007669"/>
    <property type="project" value="UniProtKB-KW"/>
</dbReference>
<feature type="domain" description="EF-hand" evidence="16">
    <location>
        <begin position="422"/>
        <end position="457"/>
    </location>
</feature>
<dbReference type="GO" id="GO:0004674">
    <property type="term" value="F:protein serine/threonine kinase activity"/>
    <property type="evidence" value="ECO:0007669"/>
    <property type="project" value="UniProtKB-KW"/>
</dbReference>
<dbReference type="InterPro" id="IPR002048">
    <property type="entry name" value="EF_hand_dom"/>
</dbReference>
<feature type="domain" description="EF-hand" evidence="16">
    <location>
        <begin position="392"/>
        <end position="421"/>
    </location>
</feature>
<dbReference type="CDD" id="cd05117">
    <property type="entry name" value="STKc_CAMK"/>
    <property type="match status" value="1"/>
</dbReference>
<evidence type="ECO:0000256" key="9">
    <source>
        <dbReference type="ARBA" id="ARBA00022777"/>
    </source>
</evidence>
<dbReference type="FunFam" id="1.10.238.10:FF:000003">
    <property type="entry name" value="Calmodulin A"/>
    <property type="match status" value="1"/>
</dbReference>
<dbReference type="SUPFAM" id="SSF47473">
    <property type="entry name" value="EF-hand"/>
    <property type="match status" value="1"/>
</dbReference>
<feature type="domain" description="EF-hand" evidence="16">
    <location>
        <begin position="460"/>
        <end position="490"/>
    </location>
</feature>
<dbReference type="PROSITE" id="PS50011">
    <property type="entry name" value="PROTEIN_KINASE_DOM"/>
    <property type="match status" value="1"/>
</dbReference>
<dbReference type="AlphaFoldDB" id="A0A1R2C9Z0"/>
<organism evidence="17 18">
    <name type="scientific">Stentor coeruleus</name>
    <dbReference type="NCBI Taxonomy" id="5963"/>
    <lineage>
        <taxon>Eukaryota</taxon>
        <taxon>Sar</taxon>
        <taxon>Alveolata</taxon>
        <taxon>Ciliophora</taxon>
        <taxon>Postciliodesmatophora</taxon>
        <taxon>Heterotrichea</taxon>
        <taxon>Heterotrichida</taxon>
        <taxon>Stentoridae</taxon>
        <taxon>Stentor</taxon>
    </lineage>
</organism>
<dbReference type="InterPro" id="IPR011009">
    <property type="entry name" value="Kinase-like_dom_sf"/>
</dbReference>
<comment type="cofactor">
    <cofactor evidence="1">
        <name>Mg(2+)</name>
        <dbReference type="ChEBI" id="CHEBI:18420"/>
    </cofactor>
</comment>
<dbReference type="Gene3D" id="1.10.510.10">
    <property type="entry name" value="Transferase(Phosphotransferase) domain 1"/>
    <property type="match status" value="1"/>
</dbReference>
<dbReference type="InterPro" id="IPR050205">
    <property type="entry name" value="CDPK_Ser/Thr_kinases"/>
</dbReference>
<evidence type="ECO:0000256" key="5">
    <source>
        <dbReference type="ARBA" id="ARBA00022679"/>
    </source>
</evidence>
<comment type="catalytic activity">
    <reaction evidence="13">
        <text>L-threonyl-[protein] + ATP = O-phospho-L-threonyl-[protein] + ADP + H(+)</text>
        <dbReference type="Rhea" id="RHEA:46608"/>
        <dbReference type="Rhea" id="RHEA-COMP:11060"/>
        <dbReference type="Rhea" id="RHEA-COMP:11605"/>
        <dbReference type="ChEBI" id="CHEBI:15378"/>
        <dbReference type="ChEBI" id="CHEBI:30013"/>
        <dbReference type="ChEBI" id="CHEBI:30616"/>
        <dbReference type="ChEBI" id="CHEBI:61977"/>
        <dbReference type="ChEBI" id="CHEBI:456216"/>
        <dbReference type="EC" id="2.7.11.1"/>
    </reaction>
</comment>
<keyword evidence="6" id="KW-0479">Metal-binding</keyword>
<evidence type="ECO:0000256" key="4">
    <source>
        <dbReference type="ARBA" id="ARBA00022527"/>
    </source>
</evidence>
<evidence type="ECO:0000259" key="15">
    <source>
        <dbReference type="PROSITE" id="PS50011"/>
    </source>
</evidence>
<accession>A0A1R2C9Z0</accession>
<dbReference type="SMART" id="SM00220">
    <property type="entry name" value="S_TKc"/>
    <property type="match status" value="1"/>
</dbReference>
<feature type="domain" description="EF-hand" evidence="16">
    <location>
        <begin position="353"/>
        <end position="388"/>
    </location>
</feature>
<dbReference type="FunFam" id="1.10.510.10:FF:000571">
    <property type="entry name" value="Maternal embryonic leucine zipper kinase"/>
    <property type="match status" value="1"/>
</dbReference>
<reference evidence="17 18" key="1">
    <citation type="submission" date="2016-11" db="EMBL/GenBank/DDBJ databases">
        <title>The macronuclear genome of Stentor coeruleus: a giant cell with tiny introns.</title>
        <authorList>
            <person name="Slabodnick M."/>
            <person name="Ruby J.G."/>
            <person name="Reiff S.B."/>
            <person name="Swart E.C."/>
            <person name="Gosai S."/>
            <person name="Prabakaran S."/>
            <person name="Witkowska E."/>
            <person name="Larue G.E."/>
            <person name="Fisher S."/>
            <person name="Freeman R.M."/>
            <person name="Gunawardena J."/>
            <person name="Chu W."/>
            <person name="Stover N.A."/>
            <person name="Gregory B.D."/>
            <person name="Nowacki M."/>
            <person name="Derisi J."/>
            <person name="Roy S.W."/>
            <person name="Marshall W.F."/>
            <person name="Sood P."/>
        </authorList>
    </citation>
    <scope>NUCLEOTIDE SEQUENCE [LARGE SCALE GENOMIC DNA]</scope>
    <source>
        <strain evidence="17">WM001</strain>
    </source>
</reference>
<dbReference type="InterPro" id="IPR018247">
    <property type="entry name" value="EF_Hand_1_Ca_BS"/>
</dbReference>
<evidence type="ECO:0000256" key="3">
    <source>
        <dbReference type="ARBA" id="ARBA00012513"/>
    </source>
</evidence>
<dbReference type="InterPro" id="IPR011992">
    <property type="entry name" value="EF-hand-dom_pair"/>
</dbReference>
<evidence type="ECO:0000313" key="17">
    <source>
        <dbReference type="EMBL" id="OMJ85801.1"/>
    </source>
</evidence>
<gene>
    <name evidence="17" type="ORF">SteCoe_12794</name>
</gene>
<comment type="catalytic activity">
    <reaction evidence="14">
        <text>L-seryl-[protein] + ATP = O-phospho-L-seryl-[protein] + ADP + H(+)</text>
        <dbReference type="Rhea" id="RHEA:17989"/>
        <dbReference type="Rhea" id="RHEA-COMP:9863"/>
        <dbReference type="Rhea" id="RHEA-COMP:11604"/>
        <dbReference type="ChEBI" id="CHEBI:15378"/>
        <dbReference type="ChEBI" id="CHEBI:29999"/>
        <dbReference type="ChEBI" id="CHEBI:30616"/>
        <dbReference type="ChEBI" id="CHEBI:83421"/>
        <dbReference type="ChEBI" id="CHEBI:456216"/>
        <dbReference type="EC" id="2.7.11.1"/>
    </reaction>
</comment>
<evidence type="ECO:0000313" key="18">
    <source>
        <dbReference type="Proteomes" id="UP000187209"/>
    </source>
</evidence>
<dbReference type="PANTHER" id="PTHR24349">
    <property type="entry name" value="SERINE/THREONINE-PROTEIN KINASE"/>
    <property type="match status" value="1"/>
</dbReference>
<evidence type="ECO:0000256" key="6">
    <source>
        <dbReference type="ARBA" id="ARBA00022723"/>
    </source>
</evidence>
<comment type="subunit">
    <text evidence="2">Monomer.</text>
</comment>
<evidence type="ECO:0000256" key="7">
    <source>
        <dbReference type="ARBA" id="ARBA00022737"/>
    </source>
</evidence>